<reference evidence="1 2" key="1">
    <citation type="submission" date="2021-03" db="EMBL/GenBank/DDBJ databases">
        <title>Complete Genome Sequences of Two Lysobacter Strains Isolated from Sea Water (Lysobacter caseinilyticus) and Soil (Lysobacter helvus) in South Korea.</title>
        <authorList>
            <person name="Watanabe Y."/>
            <person name="Arakawa K."/>
        </authorList>
    </citation>
    <scope>NUCLEOTIDE SEQUENCE [LARGE SCALE GENOMIC DNA]</scope>
    <source>
        <strain evidence="1 2">KVB24</strain>
    </source>
</reference>
<proteinExistence type="predicted"/>
<dbReference type="Proteomes" id="UP000681317">
    <property type="component" value="Chromosome"/>
</dbReference>
<dbReference type="EMBL" id="AP024545">
    <property type="protein sequence ID" value="BCT93631.1"/>
    <property type="molecule type" value="Genomic_DNA"/>
</dbReference>
<gene>
    <name evidence="1" type="ORF">LYSCAS_26550</name>
</gene>
<protein>
    <submittedName>
        <fullName evidence="1">Uncharacterized protein</fullName>
    </submittedName>
</protein>
<evidence type="ECO:0000313" key="1">
    <source>
        <dbReference type="EMBL" id="BCT93631.1"/>
    </source>
</evidence>
<name>A0ABN6FVY9_9GAMM</name>
<accession>A0ABN6FVY9</accession>
<sequence length="160" mass="17117">MFEGKGGWCASLIMAALVSGCMASSHRVAPGQVGVEVEAPDVPCDAGHRDIAVKVHVRNDSRGTLRFWIRHVAGAPDALSWLSYAVLDSAGNAAAQHGAGAHGPLPQPTLTMAPGNRTVLSATLYDIGEAEYARRFRLRVEDQDEHSWTTAAFRPCVQPE</sequence>
<dbReference type="PROSITE" id="PS51257">
    <property type="entry name" value="PROKAR_LIPOPROTEIN"/>
    <property type="match status" value="1"/>
</dbReference>
<organism evidence="1 2">
    <name type="scientific">Noviluteimonas caseinilytica</name>
    <dbReference type="NCBI Taxonomy" id="2675101"/>
    <lineage>
        <taxon>Bacteria</taxon>
        <taxon>Pseudomonadati</taxon>
        <taxon>Pseudomonadota</taxon>
        <taxon>Gammaproteobacteria</taxon>
        <taxon>Lysobacterales</taxon>
        <taxon>Lysobacteraceae</taxon>
        <taxon>Noviluteimonas</taxon>
    </lineage>
</organism>
<dbReference type="RefSeq" id="WP_213434547.1">
    <property type="nucleotide sequence ID" value="NZ_AP024545.1"/>
</dbReference>
<keyword evidence="2" id="KW-1185">Reference proteome</keyword>
<evidence type="ECO:0000313" key="2">
    <source>
        <dbReference type="Proteomes" id="UP000681317"/>
    </source>
</evidence>